<dbReference type="InterPro" id="IPR000781">
    <property type="entry name" value="ERH"/>
</dbReference>
<dbReference type="PIRSF" id="PIRSF016393">
    <property type="entry name" value="Enh_rudimentary"/>
    <property type="match status" value="1"/>
</dbReference>
<organism evidence="2 3">
    <name type="scientific">Galendromus occidentalis</name>
    <name type="common">western predatory mite</name>
    <dbReference type="NCBI Taxonomy" id="34638"/>
    <lineage>
        <taxon>Eukaryota</taxon>
        <taxon>Metazoa</taxon>
        <taxon>Ecdysozoa</taxon>
        <taxon>Arthropoda</taxon>
        <taxon>Chelicerata</taxon>
        <taxon>Arachnida</taxon>
        <taxon>Acari</taxon>
        <taxon>Parasitiformes</taxon>
        <taxon>Mesostigmata</taxon>
        <taxon>Gamasina</taxon>
        <taxon>Phytoseioidea</taxon>
        <taxon>Phytoseiidae</taxon>
        <taxon>Typhlodrominae</taxon>
        <taxon>Galendromus</taxon>
    </lineage>
</organism>
<dbReference type="PANTHER" id="PTHR12373">
    <property type="entry name" value="ENHANCER OF RUDIMENTARY ERH"/>
    <property type="match status" value="1"/>
</dbReference>
<dbReference type="AlphaFoldDB" id="A0AAJ6VUA4"/>
<dbReference type="SUPFAM" id="SSF143875">
    <property type="entry name" value="ERH-like"/>
    <property type="match status" value="1"/>
</dbReference>
<sequence length="99" mass="11624">MAHTILLLQTSGPETRTYADFESINECMERICHIFEEHLKKQNPESPSITYDISQLFEFIDQLHDMTCLVHQKTTNVYSPYTKAWIKEKIYALLKQQAS</sequence>
<gene>
    <name evidence="3" type="primary">LOC100908336</name>
</gene>
<dbReference type="CTD" id="43951"/>
<dbReference type="InterPro" id="IPR035912">
    <property type="entry name" value="EHR_sf"/>
</dbReference>
<dbReference type="Proteomes" id="UP000694867">
    <property type="component" value="Unplaced"/>
</dbReference>
<dbReference type="PANTHER" id="PTHR12373:SF0">
    <property type="entry name" value="ENHANCER OF RUDIMENTARY HOMOLOG"/>
    <property type="match status" value="1"/>
</dbReference>
<dbReference type="GeneID" id="100908336"/>
<evidence type="ECO:0000313" key="2">
    <source>
        <dbReference type="Proteomes" id="UP000694867"/>
    </source>
</evidence>
<proteinExistence type="inferred from homology"/>
<evidence type="ECO:0000256" key="1">
    <source>
        <dbReference type="ARBA" id="ARBA00007491"/>
    </source>
</evidence>
<name>A0AAJ6VUA4_9ACAR</name>
<dbReference type="Pfam" id="PF01133">
    <property type="entry name" value="ER"/>
    <property type="match status" value="1"/>
</dbReference>
<dbReference type="Gene3D" id="3.30.2260.10">
    <property type="entry name" value="Enhancer of rudimentary"/>
    <property type="match status" value="1"/>
</dbReference>
<reference evidence="3" key="1">
    <citation type="submission" date="2025-08" db="UniProtKB">
        <authorList>
            <consortium name="RefSeq"/>
        </authorList>
    </citation>
    <scope>IDENTIFICATION</scope>
</reference>
<accession>A0AAJ6VUA4</accession>
<dbReference type="RefSeq" id="XP_003737475.1">
    <property type="nucleotide sequence ID" value="XM_003737427.2"/>
</dbReference>
<evidence type="ECO:0000313" key="3">
    <source>
        <dbReference type="RefSeq" id="XP_003737475.1"/>
    </source>
</evidence>
<keyword evidence="2" id="KW-1185">Reference proteome</keyword>
<comment type="similarity">
    <text evidence="1">Belongs to the E(R) family.</text>
</comment>
<protein>
    <submittedName>
        <fullName evidence="3">Enhancer of rudimentary homolog</fullName>
    </submittedName>
</protein>
<dbReference type="KEGG" id="goe:100908336"/>